<keyword evidence="2" id="KW-0472">Membrane</keyword>
<evidence type="ECO:0000313" key="5">
    <source>
        <dbReference type="Proteomes" id="UP001465976"/>
    </source>
</evidence>
<keyword evidence="2" id="KW-1133">Transmembrane helix</keyword>
<keyword evidence="5" id="KW-1185">Reference proteome</keyword>
<feature type="region of interest" description="Disordered" evidence="1">
    <location>
        <begin position="1"/>
        <end position="83"/>
    </location>
</feature>
<organism evidence="4 5">
    <name type="scientific">Marasmius crinis-equi</name>
    <dbReference type="NCBI Taxonomy" id="585013"/>
    <lineage>
        <taxon>Eukaryota</taxon>
        <taxon>Fungi</taxon>
        <taxon>Dikarya</taxon>
        <taxon>Basidiomycota</taxon>
        <taxon>Agaricomycotina</taxon>
        <taxon>Agaricomycetes</taxon>
        <taxon>Agaricomycetidae</taxon>
        <taxon>Agaricales</taxon>
        <taxon>Marasmiineae</taxon>
        <taxon>Marasmiaceae</taxon>
        <taxon>Marasmius</taxon>
    </lineage>
</organism>
<dbReference type="EMBL" id="JBAHYK010000155">
    <property type="protein sequence ID" value="KAL0577436.1"/>
    <property type="molecule type" value="Genomic_DNA"/>
</dbReference>
<proteinExistence type="predicted"/>
<dbReference type="Pfam" id="PF20153">
    <property type="entry name" value="DUF6535"/>
    <property type="match status" value="1"/>
</dbReference>
<sequence>MHEAPSLDDSGGAPQTMAGAGVDRDKDTIGPAAIPDSNTHDGGGDGKIVEQAVNSKGPGNSADKHQLGRNNKERLHSDNSPPPTGLFSAVVTAFTIESYQWLSEDPQDLTVALLMQISHQMRNEPSSSSPIEPFKASSSNVRINTFWFLSLIIALVDALFGLLCKQWLREHRRPIHTCTPEEALALHWLRRESLEVWHVPTFLAALPMLLELALFLFFAGLLELLWSRHIVPFSIAMGVVGFAALFYVGTTILPSVSIIRQALQVTPKLREGRTGKLYSSPVDFISTLPPMEFICPYKSPQAWVAFKAAQAISTISSVARVGIALSLWVIGIRPGEHFDVVWDKTRALYDTLDYLTDWPLVDLEIIQRSSARLVPHFYELQAFKWLVWELQDSPSMLPHLQNTLKTIPLHLVMPAVLDQWFFHPRRDWTTADIGAALRPNLPFAGVENHKTQYQRVWLDQPPKQIFNQLLHYNHILTNWRELKKNDWDCLIEVWKKIWKELKLSHSGAQIGPPFSFHMLDRILKDPRHKKFGLALLESCTEVSHHPQWFTHYHPLPHNLAQYIITMSNPPHRIYGSPAVTSSPFIRSQACLALIQQIHDNILANKTSLHSQEAYNWLEATDIIQHIHNLPIDHFSPLPGYFPIPLTKLGNLLWALSDEPSDSDFRFLCSFQKHWPNGNWYEKLDLIEILSKYINEFPALRALHNKRNTNTPLVTHRKGLEFIAFLYSRWEALNRKQQLPDVVIKAMQAVTEPWMKALEHVQAANGLSSHELKAVFTPMPVSRSESPFAHVTQGGNRSVVAHPAGGDEGRTVKVHFERLLRKLRVRDSSSDGAGTLSHGVAIEAVVSPSAEESGSHSRNGQAVPEQSVGGFDADNNV</sequence>
<feature type="transmembrane region" description="Helical" evidence="2">
    <location>
        <begin position="196"/>
        <end position="218"/>
    </location>
</feature>
<accession>A0ABR3FPQ4</accession>
<reference evidence="4 5" key="1">
    <citation type="submission" date="2024-02" db="EMBL/GenBank/DDBJ databases">
        <title>A draft genome for the cacao thread blight pathogen Marasmius crinis-equi.</title>
        <authorList>
            <person name="Cohen S.P."/>
            <person name="Baruah I.K."/>
            <person name="Amoako-Attah I."/>
            <person name="Bukari Y."/>
            <person name="Meinhardt L.W."/>
            <person name="Bailey B.A."/>
        </authorList>
    </citation>
    <scope>NUCLEOTIDE SEQUENCE [LARGE SCALE GENOMIC DNA]</scope>
    <source>
        <strain evidence="4 5">GH-76</strain>
    </source>
</reference>
<feature type="compositionally biased region" description="Basic and acidic residues" evidence="1">
    <location>
        <begin position="38"/>
        <end position="48"/>
    </location>
</feature>
<comment type="caution">
    <text evidence="4">The sequence shown here is derived from an EMBL/GenBank/DDBJ whole genome shotgun (WGS) entry which is preliminary data.</text>
</comment>
<feature type="transmembrane region" description="Helical" evidence="2">
    <location>
        <begin position="146"/>
        <end position="164"/>
    </location>
</feature>
<feature type="domain" description="DUF6535" evidence="3">
    <location>
        <begin position="84"/>
        <end position="227"/>
    </location>
</feature>
<evidence type="ECO:0000256" key="2">
    <source>
        <dbReference type="SAM" id="Phobius"/>
    </source>
</evidence>
<feature type="compositionally biased region" description="Basic and acidic residues" evidence="1">
    <location>
        <begin position="62"/>
        <end position="77"/>
    </location>
</feature>
<evidence type="ECO:0000313" key="4">
    <source>
        <dbReference type="EMBL" id="KAL0577436.1"/>
    </source>
</evidence>
<evidence type="ECO:0000259" key="3">
    <source>
        <dbReference type="Pfam" id="PF20153"/>
    </source>
</evidence>
<protein>
    <recommendedName>
        <fullName evidence="3">DUF6535 domain-containing protein</fullName>
    </recommendedName>
</protein>
<evidence type="ECO:0000256" key="1">
    <source>
        <dbReference type="SAM" id="MobiDB-lite"/>
    </source>
</evidence>
<feature type="transmembrane region" description="Helical" evidence="2">
    <location>
        <begin position="230"/>
        <end position="253"/>
    </location>
</feature>
<feature type="compositionally biased region" description="Polar residues" evidence="1">
    <location>
        <begin position="849"/>
        <end position="859"/>
    </location>
</feature>
<name>A0ABR3FPQ4_9AGAR</name>
<gene>
    <name evidence="4" type="ORF">V5O48_004546</name>
</gene>
<keyword evidence="2" id="KW-0812">Transmembrane</keyword>
<dbReference type="Proteomes" id="UP001465976">
    <property type="component" value="Unassembled WGS sequence"/>
</dbReference>
<dbReference type="InterPro" id="IPR045338">
    <property type="entry name" value="DUF6535"/>
</dbReference>
<feature type="region of interest" description="Disordered" evidence="1">
    <location>
        <begin position="846"/>
        <end position="876"/>
    </location>
</feature>